<feature type="compositionally biased region" description="Polar residues" evidence="1">
    <location>
        <begin position="94"/>
        <end position="105"/>
    </location>
</feature>
<dbReference type="EMBL" id="LRBV02000010">
    <property type="status" value="NOT_ANNOTATED_CDS"/>
    <property type="molecule type" value="Genomic_DNA"/>
</dbReference>
<evidence type="ECO:0000313" key="4">
    <source>
        <dbReference type="Proteomes" id="UP000594261"/>
    </source>
</evidence>
<dbReference type="Proteomes" id="UP000594261">
    <property type="component" value="Chromosome 10"/>
</dbReference>
<proteinExistence type="predicted"/>
<dbReference type="PANTHER" id="PTHR33709">
    <property type="entry name" value="OSJNBA0035M09.9 PROTEIN"/>
    <property type="match status" value="1"/>
</dbReference>
<sequence length="496" mass="52752">MGSRIQSHQLSNGLYVSGRPEQQQKDKPTMGSRAVPYTGGDVKKSGELGKMFDIQILEGPGPHPPPSLKSSRPSTSGSLRSGSGSTSGPLSSKHTTSSGPMTRKSSGPMPLQPTGLITSGPLGSSTGRRSGHLDSGSGSGPGKPSYGAAVTSLGSGAEVRVGIGVSKAAVWVFVVAVAMGLLIGAFLMVAVKKAVVLVAVGGVVVPVVAVAVWNCLWGKRGLVGFVRRYPDAELRGALDGQFVKVTGDTQIFHLLISELCSAQTVSSDLQCKFSGKILFIEAFRKVYLIKFFGSSVVSQKVINSSSATEYVVTCGSIPLESSYQRVPRCVYVSTELYEYKGLGGKSANPKHHCLSWGSRHSEKYVADFYISDFQSGLRALVKAGYGAKVAPFVKPATAVEVTKENKDLSPSFLRWLADRSLSSDDRIMRLKEGYIKEGSTVSVMGVVRRHDNILMIVPPSEPVSTGCQWVRCLLPTYVEGLILTCDDNQNADVVPV</sequence>
<organism evidence="3 4">
    <name type="scientific">Quercus lobata</name>
    <name type="common">Valley oak</name>
    <dbReference type="NCBI Taxonomy" id="97700"/>
    <lineage>
        <taxon>Eukaryota</taxon>
        <taxon>Viridiplantae</taxon>
        <taxon>Streptophyta</taxon>
        <taxon>Embryophyta</taxon>
        <taxon>Tracheophyta</taxon>
        <taxon>Spermatophyta</taxon>
        <taxon>Magnoliopsida</taxon>
        <taxon>eudicotyledons</taxon>
        <taxon>Gunneridae</taxon>
        <taxon>Pentapetalae</taxon>
        <taxon>rosids</taxon>
        <taxon>fabids</taxon>
        <taxon>Fagales</taxon>
        <taxon>Fagaceae</taxon>
        <taxon>Quercus</taxon>
    </lineage>
</organism>
<dbReference type="PANTHER" id="PTHR33709:SF17">
    <property type="entry name" value="UBIQUITIN-SPECIFIC PROTEASE FAMILY C19-RELATED PROTEIN"/>
    <property type="match status" value="1"/>
</dbReference>
<feature type="compositionally biased region" description="Low complexity" evidence="1">
    <location>
        <begin position="68"/>
        <end position="93"/>
    </location>
</feature>
<dbReference type="Gramene" id="QL10p003440:mrna">
    <property type="protein sequence ID" value="QL10p003440:mrna"/>
    <property type="gene ID" value="QL10p003440"/>
</dbReference>
<keyword evidence="2" id="KW-1133">Transmembrane helix</keyword>
<dbReference type="AlphaFoldDB" id="A0A7N2MNG8"/>
<dbReference type="EnsemblPlants" id="QL10p003440:mrna">
    <property type="protein sequence ID" value="QL10p003440:mrna"/>
    <property type="gene ID" value="QL10p003440"/>
</dbReference>
<evidence type="ECO:0000256" key="1">
    <source>
        <dbReference type="SAM" id="MobiDB-lite"/>
    </source>
</evidence>
<dbReference type="InParanoid" id="A0A7N2MNG8"/>
<keyword evidence="2" id="KW-0472">Membrane</keyword>
<evidence type="ECO:0000256" key="2">
    <source>
        <dbReference type="SAM" id="Phobius"/>
    </source>
</evidence>
<evidence type="ECO:0000313" key="3">
    <source>
        <dbReference type="EnsemblPlants" id="QL10p003440:mrna"/>
    </source>
</evidence>
<reference evidence="3 4" key="1">
    <citation type="journal article" date="2016" name="G3 (Bethesda)">
        <title>First Draft Assembly and Annotation of the Genome of a California Endemic Oak Quercus lobata Nee (Fagaceae).</title>
        <authorList>
            <person name="Sork V.L."/>
            <person name="Fitz-Gibbon S.T."/>
            <person name="Puiu D."/>
            <person name="Crepeau M."/>
            <person name="Gugger P.F."/>
            <person name="Sherman R."/>
            <person name="Stevens K."/>
            <person name="Langley C.H."/>
            <person name="Pellegrini M."/>
            <person name="Salzberg S.L."/>
        </authorList>
    </citation>
    <scope>NUCLEOTIDE SEQUENCE [LARGE SCALE GENOMIC DNA]</scope>
    <source>
        <strain evidence="3 4">cv. SW786</strain>
    </source>
</reference>
<feature type="region of interest" description="Disordered" evidence="1">
    <location>
        <begin position="1"/>
        <end position="145"/>
    </location>
</feature>
<feature type="compositionally biased region" description="Polar residues" evidence="1">
    <location>
        <begin position="1"/>
        <end position="14"/>
    </location>
</feature>
<protein>
    <recommendedName>
        <fullName evidence="5">Ubiquitin-specific protease family C19-related protein</fullName>
    </recommendedName>
</protein>
<accession>A0A7N2MNG8</accession>
<keyword evidence="4" id="KW-1185">Reference proteome</keyword>
<feature type="compositionally biased region" description="Polar residues" evidence="1">
    <location>
        <begin position="115"/>
        <end position="128"/>
    </location>
</feature>
<feature type="transmembrane region" description="Helical" evidence="2">
    <location>
        <begin position="168"/>
        <end position="189"/>
    </location>
</feature>
<name>A0A7N2MNG8_QUELO</name>
<feature type="transmembrane region" description="Helical" evidence="2">
    <location>
        <begin position="195"/>
        <end position="217"/>
    </location>
</feature>
<dbReference type="OMA" id="KAMVWAV"/>
<reference evidence="3" key="2">
    <citation type="submission" date="2021-01" db="UniProtKB">
        <authorList>
            <consortium name="EnsemblPlants"/>
        </authorList>
    </citation>
    <scope>IDENTIFICATION</scope>
</reference>
<evidence type="ECO:0008006" key="5">
    <source>
        <dbReference type="Google" id="ProtNLM"/>
    </source>
</evidence>
<keyword evidence="2" id="KW-0812">Transmembrane</keyword>
<dbReference type="InterPro" id="IPR040339">
    <property type="entry name" value="At1g16860-like"/>
</dbReference>